<dbReference type="EMBL" id="MU393451">
    <property type="protein sequence ID" value="KAI4867113.1"/>
    <property type="molecule type" value="Genomic_DNA"/>
</dbReference>
<evidence type="ECO:0000313" key="2">
    <source>
        <dbReference type="Proteomes" id="UP001497700"/>
    </source>
</evidence>
<comment type="caution">
    <text evidence="1">The sequence shown here is derived from an EMBL/GenBank/DDBJ whole genome shotgun (WGS) entry which is preliminary data.</text>
</comment>
<name>A0ACB9Z674_9PEZI</name>
<proteinExistence type="predicted"/>
<evidence type="ECO:0000313" key="1">
    <source>
        <dbReference type="EMBL" id="KAI4867113.1"/>
    </source>
</evidence>
<gene>
    <name evidence="1" type="ORF">F4820DRAFT_446458</name>
</gene>
<organism evidence="1 2">
    <name type="scientific">Hypoxylon rubiginosum</name>
    <dbReference type="NCBI Taxonomy" id="110542"/>
    <lineage>
        <taxon>Eukaryota</taxon>
        <taxon>Fungi</taxon>
        <taxon>Dikarya</taxon>
        <taxon>Ascomycota</taxon>
        <taxon>Pezizomycotina</taxon>
        <taxon>Sordariomycetes</taxon>
        <taxon>Xylariomycetidae</taxon>
        <taxon>Xylariales</taxon>
        <taxon>Hypoxylaceae</taxon>
        <taxon>Hypoxylon</taxon>
    </lineage>
</organism>
<dbReference type="Proteomes" id="UP001497700">
    <property type="component" value="Unassembled WGS sequence"/>
</dbReference>
<keyword evidence="2" id="KW-1185">Reference proteome</keyword>
<accession>A0ACB9Z674</accession>
<protein>
    <submittedName>
        <fullName evidence="1">Uncharacterized protein</fullName>
    </submittedName>
</protein>
<reference evidence="1 2" key="1">
    <citation type="journal article" date="2022" name="New Phytol.">
        <title>Ecological generalism drives hyperdiversity of secondary metabolite gene clusters in xylarialean endophytes.</title>
        <authorList>
            <person name="Franco M.E.E."/>
            <person name="Wisecaver J.H."/>
            <person name="Arnold A.E."/>
            <person name="Ju Y.M."/>
            <person name="Slot J.C."/>
            <person name="Ahrendt S."/>
            <person name="Moore L.P."/>
            <person name="Eastman K.E."/>
            <person name="Scott K."/>
            <person name="Konkel Z."/>
            <person name="Mondo S.J."/>
            <person name="Kuo A."/>
            <person name="Hayes R.D."/>
            <person name="Haridas S."/>
            <person name="Andreopoulos B."/>
            <person name="Riley R."/>
            <person name="LaButti K."/>
            <person name="Pangilinan J."/>
            <person name="Lipzen A."/>
            <person name="Amirebrahimi M."/>
            <person name="Yan J."/>
            <person name="Adam C."/>
            <person name="Keymanesh K."/>
            <person name="Ng V."/>
            <person name="Louie K."/>
            <person name="Northen T."/>
            <person name="Drula E."/>
            <person name="Henrissat B."/>
            <person name="Hsieh H.M."/>
            <person name="Youens-Clark K."/>
            <person name="Lutzoni F."/>
            <person name="Miadlikowska J."/>
            <person name="Eastwood D.C."/>
            <person name="Hamelin R.C."/>
            <person name="Grigoriev I.V."/>
            <person name="U'Ren J.M."/>
        </authorList>
    </citation>
    <scope>NUCLEOTIDE SEQUENCE [LARGE SCALE GENOMIC DNA]</scope>
    <source>
        <strain evidence="1 2">CBS 119005</strain>
    </source>
</reference>
<sequence>MSIPNHRRPLPDLSLPPKPPTPNDQGSISLPSTPPNSYLPHRSSVPATYQATTPDRPVFSPIPPWRLRKTQRANYNTQFWTPVPYATQSPSYPYQPSYNQPYSSPLVPASPSPAPRHPGTSKSPEHKRQHPGRKDRRKKAQRRRQANRLEASSPLLPVREAVEQHPLSKYSPNETSLEKYTSEEPTSAMITEESQAAKMPSDPLRDYLNLCQRTHKKEFSPNEQAMLCRYIDATKEVQRDMVYYLVTGVPWRNLGHSLTYKLIFWIYTRDRNYAIVAKMLRARLGDFDPLDHDLMCLDEIDELIDCQLVIDACRAGQDLSSCLAQLLQH</sequence>